<keyword evidence="2" id="KW-0805">Transcription regulation</keyword>
<evidence type="ECO:0000313" key="7">
    <source>
        <dbReference type="Proteomes" id="UP000538931"/>
    </source>
</evidence>
<keyword evidence="3" id="KW-0238">DNA-binding</keyword>
<dbReference type="GO" id="GO:0000976">
    <property type="term" value="F:transcription cis-regulatory region binding"/>
    <property type="evidence" value="ECO:0007669"/>
    <property type="project" value="TreeGrafter"/>
</dbReference>
<dbReference type="Gene3D" id="1.10.10.10">
    <property type="entry name" value="Winged helix-like DNA-binding domain superfamily/Winged helix DNA-binding domain"/>
    <property type="match status" value="1"/>
</dbReference>
<organism evidence="6 7">
    <name type="scientific">Marinobacterium marinum</name>
    <dbReference type="NCBI Taxonomy" id="2756129"/>
    <lineage>
        <taxon>Bacteria</taxon>
        <taxon>Pseudomonadati</taxon>
        <taxon>Pseudomonadota</taxon>
        <taxon>Gammaproteobacteria</taxon>
        <taxon>Oceanospirillales</taxon>
        <taxon>Oceanospirillaceae</taxon>
        <taxon>Marinobacterium</taxon>
    </lineage>
</organism>
<evidence type="ECO:0000256" key="4">
    <source>
        <dbReference type="ARBA" id="ARBA00023163"/>
    </source>
</evidence>
<keyword evidence="4" id="KW-0804">Transcription</keyword>
<dbReference type="FunFam" id="1.10.10.10:FF:000001">
    <property type="entry name" value="LysR family transcriptional regulator"/>
    <property type="match status" value="1"/>
</dbReference>
<dbReference type="Pfam" id="PF03466">
    <property type="entry name" value="LysR_substrate"/>
    <property type="match status" value="1"/>
</dbReference>
<evidence type="ECO:0000256" key="1">
    <source>
        <dbReference type="ARBA" id="ARBA00009437"/>
    </source>
</evidence>
<sequence length="309" mass="34082">MQVTLEQWQALIAVVDAGGYAKAAEQLGKSQSAISYAVQKLESSLDVRVFKLSGRRATLTEAGQALYRHAQHLLTQAEQTEELARQFSQGYEAQIQIAMDAIFPRSWMLDILADFAEQHAHTRIELLETVLSGSDEAVLKRQVDLAISGRVPPGFLGEKLMDVRFIACASPDHPLHQFNRPLTLDDLRQYRQLVVRDSGSRSVDSGWLGAEQRWTLSNIEASMMAAGKGIGYAWYPVTRIQPQLHSGALKPLPLGSSGERSVELYLILTDGELARPGVRKLAGMIHKKVHGQLPTLSVECNKLCNTPTG</sequence>
<proteinExistence type="inferred from homology"/>
<evidence type="ECO:0000256" key="2">
    <source>
        <dbReference type="ARBA" id="ARBA00023015"/>
    </source>
</evidence>
<accession>A0A7W1WWH9</accession>
<dbReference type="AlphaFoldDB" id="A0A7W1WWH9"/>
<dbReference type="SUPFAM" id="SSF53850">
    <property type="entry name" value="Periplasmic binding protein-like II"/>
    <property type="match status" value="1"/>
</dbReference>
<dbReference type="PANTHER" id="PTHR30126:SF88">
    <property type="entry name" value="TRANSCRIPTIONAL REGULATOR-RELATED"/>
    <property type="match status" value="1"/>
</dbReference>
<dbReference type="InterPro" id="IPR005119">
    <property type="entry name" value="LysR_subst-bd"/>
</dbReference>
<reference evidence="6 7" key="1">
    <citation type="submission" date="2020-07" db="EMBL/GenBank/DDBJ databases">
        <title>Bacterium isolated from marien macroalgae.</title>
        <authorList>
            <person name="Zhu K."/>
            <person name="Lu D."/>
            <person name="Du Z."/>
        </authorList>
    </citation>
    <scope>NUCLEOTIDE SEQUENCE [LARGE SCALE GENOMIC DNA]</scope>
    <source>
        <strain evidence="6 7">3-1745</strain>
    </source>
</reference>
<evidence type="ECO:0000256" key="3">
    <source>
        <dbReference type="ARBA" id="ARBA00023125"/>
    </source>
</evidence>
<dbReference type="RefSeq" id="WP_181737425.1">
    <property type="nucleotide sequence ID" value="NZ_JACEMT010000036.1"/>
</dbReference>
<name>A0A7W1WWH9_9GAMM</name>
<gene>
    <name evidence="6" type="ORF">H1S06_03880</name>
</gene>
<dbReference type="InterPro" id="IPR036388">
    <property type="entry name" value="WH-like_DNA-bd_sf"/>
</dbReference>
<dbReference type="PANTHER" id="PTHR30126">
    <property type="entry name" value="HTH-TYPE TRANSCRIPTIONAL REGULATOR"/>
    <property type="match status" value="1"/>
</dbReference>
<dbReference type="InterPro" id="IPR036390">
    <property type="entry name" value="WH_DNA-bd_sf"/>
</dbReference>
<feature type="domain" description="HTH lysR-type" evidence="5">
    <location>
        <begin position="3"/>
        <end position="60"/>
    </location>
</feature>
<comment type="caution">
    <text evidence="6">The sequence shown here is derived from an EMBL/GenBank/DDBJ whole genome shotgun (WGS) entry which is preliminary data.</text>
</comment>
<evidence type="ECO:0000313" key="6">
    <source>
        <dbReference type="EMBL" id="MBA4501499.1"/>
    </source>
</evidence>
<dbReference type="Gene3D" id="3.40.190.290">
    <property type="match status" value="1"/>
</dbReference>
<dbReference type="InterPro" id="IPR000847">
    <property type="entry name" value="LysR_HTH_N"/>
</dbReference>
<evidence type="ECO:0000259" key="5">
    <source>
        <dbReference type="PROSITE" id="PS50931"/>
    </source>
</evidence>
<dbReference type="EMBL" id="JACEMT010000036">
    <property type="protein sequence ID" value="MBA4501499.1"/>
    <property type="molecule type" value="Genomic_DNA"/>
</dbReference>
<dbReference type="SUPFAM" id="SSF46785">
    <property type="entry name" value="Winged helix' DNA-binding domain"/>
    <property type="match status" value="1"/>
</dbReference>
<dbReference type="Pfam" id="PF00126">
    <property type="entry name" value="HTH_1"/>
    <property type="match status" value="1"/>
</dbReference>
<comment type="similarity">
    <text evidence="1">Belongs to the LysR transcriptional regulatory family.</text>
</comment>
<dbReference type="PROSITE" id="PS50931">
    <property type="entry name" value="HTH_LYSR"/>
    <property type="match status" value="1"/>
</dbReference>
<dbReference type="GO" id="GO:0003700">
    <property type="term" value="F:DNA-binding transcription factor activity"/>
    <property type="evidence" value="ECO:0007669"/>
    <property type="project" value="InterPro"/>
</dbReference>
<dbReference type="Proteomes" id="UP000538931">
    <property type="component" value="Unassembled WGS sequence"/>
</dbReference>
<keyword evidence="7" id="KW-1185">Reference proteome</keyword>
<protein>
    <submittedName>
        <fullName evidence="6">LysR family transcriptional regulator</fullName>
    </submittedName>
</protein>